<name>A0ABS8WXI0_DATST</name>
<comment type="caution">
    <text evidence="2">The sequence shown here is derived from an EMBL/GenBank/DDBJ whole genome shotgun (WGS) entry which is preliminary data.</text>
</comment>
<evidence type="ECO:0000313" key="2">
    <source>
        <dbReference type="EMBL" id="MCE3216768.1"/>
    </source>
</evidence>
<accession>A0ABS8WXI0</accession>
<dbReference type="EMBL" id="JACEIK010014095">
    <property type="protein sequence ID" value="MCE3216768.1"/>
    <property type="molecule type" value="Genomic_DNA"/>
</dbReference>
<gene>
    <name evidence="2" type="ORF">HAX54_007953</name>
</gene>
<dbReference type="Proteomes" id="UP000823775">
    <property type="component" value="Unassembled WGS sequence"/>
</dbReference>
<keyword evidence="1" id="KW-0175">Coiled coil</keyword>
<evidence type="ECO:0000256" key="1">
    <source>
        <dbReference type="SAM" id="Coils"/>
    </source>
</evidence>
<feature type="coiled-coil region" evidence="1">
    <location>
        <begin position="52"/>
        <end position="79"/>
    </location>
</feature>
<feature type="non-terminal residue" evidence="2">
    <location>
        <position position="83"/>
    </location>
</feature>
<evidence type="ECO:0000313" key="3">
    <source>
        <dbReference type="Proteomes" id="UP000823775"/>
    </source>
</evidence>
<reference evidence="2 3" key="1">
    <citation type="journal article" date="2021" name="BMC Genomics">
        <title>Datura genome reveals duplications of psychoactive alkaloid biosynthetic genes and high mutation rate following tissue culture.</title>
        <authorList>
            <person name="Rajewski A."/>
            <person name="Carter-House D."/>
            <person name="Stajich J."/>
            <person name="Litt A."/>
        </authorList>
    </citation>
    <scope>NUCLEOTIDE SEQUENCE [LARGE SCALE GENOMIC DNA]</scope>
    <source>
        <strain evidence="2">AR-01</strain>
    </source>
</reference>
<proteinExistence type="predicted"/>
<organism evidence="2 3">
    <name type="scientific">Datura stramonium</name>
    <name type="common">Jimsonweed</name>
    <name type="synonym">Common thornapple</name>
    <dbReference type="NCBI Taxonomy" id="4076"/>
    <lineage>
        <taxon>Eukaryota</taxon>
        <taxon>Viridiplantae</taxon>
        <taxon>Streptophyta</taxon>
        <taxon>Embryophyta</taxon>
        <taxon>Tracheophyta</taxon>
        <taxon>Spermatophyta</taxon>
        <taxon>Magnoliopsida</taxon>
        <taxon>eudicotyledons</taxon>
        <taxon>Gunneridae</taxon>
        <taxon>Pentapetalae</taxon>
        <taxon>asterids</taxon>
        <taxon>lamiids</taxon>
        <taxon>Solanales</taxon>
        <taxon>Solanaceae</taxon>
        <taxon>Solanoideae</taxon>
        <taxon>Datureae</taxon>
        <taxon>Datura</taxon>
    </lineage>
</organism>
<keyword evidence="3" id="KW-1185">Reference proteome</keyword>
<protein>
    <submittedName>
        <fullName evidence="2">Uncharacterized protein</fullName>
    </submittedName>
</protein>
<sequence>MEYYRFRYSWQRVSSQQYEGWIHLFKVSSHADIKGILVNLFREERAANLARQEAINARLDALTKDLANSKADYESTENISHKQ</sequence>